<keyword evidence="3" id="KW-0614">Plasmid</keyword>
<keyword evidence="2" id="KW-0812">Transmembrane</keyword>
<feature type="transmembrane region" description="Helical" evidence="2">
    <location>
        <begin position="51"/>
        <end position="67"/>
    </location>
</feature>
<dbReference type="GO" id="GO:0010468">
    <property type="term" value="P:regulation of gene expression"/>
    <property type="evidence" value="ECO:0007669"/>
    <property type="project" value="InterPro"/>
</dbReference>
<proteinExistence type="predicted"/>
<dbReference type="InterPro" id="IPR017516">
    <property type="entry name" value="AbrB_dup"/>
</dbReference>
<organism evidence="3 4">
    <name type="scientific">Thermovirga lienii (strain ATCC BAA-1197 / DSM 17291 / Cas60314)</name>
    <dbReference type="NCBI Taxonomy" id="580340"/>
    <lineage>
        <taxon>Bacteria</taxon>
        <taxon>Thermotogati</taxon>
        <taxon>Synergistota</taxon>
        <taxon>Synergistia</taxon>
        <taxon>Synergistales</taxon>
        <taxon>Thermovirgaceae</taxon>
        <taxon>Thermovirga</taxon>
    </lineage>
</organism>
<dbReference type="Proteomes" id="UP000005868">
    <property type="component" value="Plasmid pTLIE01"/>
</dbReference>
<feature type="transmembrane region" description="Helical" evidence="2">
    <location>
        <begin position="135"/>
        <end position="158"/>
    </location>
</feature>
<dbReference type="GO" id="GO:0016020">
    <property type="term" value="C:membrane"/>
    <property type="evidence" value="ECO:0007669"/>
    <property type="project" value="InterPro"/>
</dbReference>
<dbReference type="KEGG" id="tli:Tlie_1911"/>
<feature type="transmembrane region" description="Helical" evidence="2">
    <location>
        <begin position="264"/>
        <end position="286"/>
    </location>
</feature>
<evidence type="ECO:0000256" key="1">
    <source>
        <dbReference type="SAM" id="MobiDB-lite"/>
    </source>
</evidence>
<feature type="transmembrane region" description="Helical" evidence="2">
    <location>
        <begin position="328"/>
        <end position="346"/>
    </location>
</feature>
<dbReference type="Pfam" id="PF05145">
    <property type="entry name" value="AbrB"/>
    <property type="match status" value="1"/>
</dbReference>
<dbReference type="PANTHER" id="PTHR38457:SF1">
    <property type="entry name" value="REGULATOR ABRB-RELATED"/>
    <property type="match status" value="1"/>
</dbReference>
<keyword evidence="2" id="KW-1133">Transmembrane helix</keyword>
<keyword evidence="2" id="KW-0472">Membrane</keyword>
<feature type="region of interest" description="Disordered" evidence="1">
    <location>
        <begin position="163"/>
        <end position="182"/>
    </location>
</feature>
<gene>
    <name evidence="3" type="ordered locus">Tlie_1911</name>
</gene>
<accession>G7VAG8</accession>
<evidence type="ECO:0000313" key="3">
    <source>
        <dbReference type="EMBL" id="AER67618.1"/>
    </source>
</evidence>
<dbReference type="AlphaFoldDB" id="G7VAG8"/>
<evidence type="ECO:0000256" key="2">
    <source>
        <dbReference type="SAM" id="Phobius"/>
    </source>
</evidence>
<dbReference type="HOGENOM" id="CLU_050210_1_1_0"/>
<dbReference type="eggNOG" id="COG3180">
    <property type="taxonomic scope" value="Bacteria"/>
</dbReference>
<keyword evidence="4" id="KW-1185">Reference proteome</keyword>
<protein>
    <submittedName>
        <fullName evidence="3">Membrane protein AbrB duplication</fullName>
    </submittedName>
</protein>
<reference evidence="3 4" key="1">
    <citation type="submission" date="2011-10" db="EMBL/GenBank/DDBJ databases">
        <title>The complete genome of plasmid of Thermovirga lienii DSM 17291.</title>
        <authorList>
            <consortium name="US DOE Joint Genome Institute (JGI-PGF)"/>
            <person name="Lucas S."/>
            <person name="Copeland A."/>
            <person name="Lapidus A."/>
            <person name="Glavina del Rio T."/>
            <person name="Dalin E."/>
            <person name="Tice H."/>
            <person name="Bruce D."/>
            <person name="Goodwin L."/>
            <person name="Pitluck S."/>
            <person name="Peters L."/>
            <person name="Mikhailova N."/>
            <person name="Saunders E."/>
            <person name="Kyrpides N."/>
            <person name="Mavromatis K."/>
            <person name="Ivanova N."/>
            <person name="Last F.I."/>
            <person name="Brettin T."/>
            <person name="Detter J.C."/>
            <person name="Han C."/>
            <person name="Larimer F."/>
            <person name="Land M."/>
            <person name="Hauser L."/>
            <person name="Markowitz V."/>
            <person name="Cheng J.-F."/>
            <person name="Hugenholtz P."/>
            <person name="Woyke T."/>
            <person name="Wu D."/>
            <person name="Spring S."/>
            <person name="Schroeder M."/>
            <person name="Brambilla E.-M."/>
            <person name="Klenk H.-P."/>
            <person name="Eisen J.A."/>
        </authorList>
    </citation>
    <scope>NUCLEOTIDE SEQUENCE [LARGE SCALE GENOMIC DNA]</scope>
    <source>
        <strain evidence="4">ATCC BAA-1197 / DSM 17291 / Cas60314</strain>
        <plasmid evidence="4">Plasmid pTLIE01</plasmid>
    </source>
</reference>
<dbReference type="NCBIfam" id="TIGR03082">
    <property type="entry name" value="Gneg_AbrB_dup"/>
    <property type="match status" value="2"/>
</dbReference>
<dbReference type="PANTHER" id="PTHR38457">
    <property type="entry name" value="REGULATOR ABRB-RELATED"/>
    <property type="match status" value="1"/>
</dbReference>
<feature type="compositionally biased region" description="Basic and acidic residues" evidence="1">
    <location>
        <begin position="168"/>
        <end position="180"/>
    </location>
</feature>
<evidence type="ECO:0000313" key="4">
    <source>
        <dbReference type="Proteomes" id="UP000005868"/>
    </source>
</evidence>
<name>G7VAG8_THELD</name>
<sequence>MGLLVLFSTGIVGWKIFERLRLPAPDLLGALFFASMLGASGVTFPFPSMEVTFLSKLIIGSYIGLMVDRKTANMLKKAALPALIVAAWMLSASVGIGFLLYYMTDLPLPTALLGSTAGGVSEMALLSLSLNADTITITLLQVFRVILFLVLMPFLAQWMNKKNSPAKKPTENIKVKDSNTKKNSSPKEILILSLTAVTGGLIGRALGLPAGDLLVTILFVAFLSIKLPSPPRVHPLARSMARIGVGLSIAQQVTKQTLQMLSTIWFPILILALAMIISGIVLSWILHKITGWDYSTCLLASSPGGLSQMSIIADEVGANPLLVSALHTTRLISILTVLPILFRFLLTRYM</sequence>
<dbReference type="EMBL" id="CP003097">
    <property type="protein sequence ID" value="AER67618.1"/>
    <property type="molecule type" value="Genomic_DNA"/>
</dbReference>
<dbReference type="InterPro" id="IPR007820">
    <property type="entry name" value="AbrB_fam"/>
</dbReference>
<geneLocation type="plasmid" evidence="3 4">
    <name>pTLIE01</name>
</geneLocation>
<feature type="transmembrane region" description="Helical" evidence="2">
    <location>
        <begin position="79"/>
        <end position="103"/>
    </location>
</feature>